<dbReference type="InterPro" id="IPR032675">
    <property type="entry name" value="LRR_dom_sf"/>
</dbReference>
<dbReference type="Gene3D" id="1.25.40.10">
    <property type="entry name" value="Tetratricopeptide repeat domain"/>
    <property type="match status" value="1"/>
</dbReference>
<reference evidence="3" key="1">
    <citation type="submission" date="2021-02" db="EMBL/GenBank/DDBJ databases">
        <authorList>
            <person name="Syme A R."/>
            <person name="Syme A R."/>
            <person name="Moolhuijzen P."/>
        </authorList>
    </citation>
    <scope>NUCLEOTIDE SEQUENCE</scope>
    <source>
        <strain evidence="3">W1-1</strain>
    </source>
</reference>
<name>A0A6S6WGQ5_9PLEO</name>
<dbReference type="PANTHER" id="PTHR22904:SF523">
    <property type="entry name" value="STRESS-INDUCED-PHOSPHOPROTEIN 1"/>
    <property type="match status" value="1"/>
</dbReference>
<evidence type="ECO:0000313" key="4">
    <source>
        <dbReference type="Proteomes" id="UP000472372"/>
    </source>
</evidence>
<evidence type="ECO:0000256" key="2">
    <source>
        <dbReference type="ARBA" id="ARBA00022803"/>
    </source>
</evidence>
<accession>A0A6S6WGQ5</accession>
<dbReference type="Pfam" id="PF12937">
    <property type="entry name" value="F-box-like"/>
    <property type="match status" value="1"/>
</dbReference>
<dbReference type="Proteomes" id="UP000472372">
    <property type="component" value="Chromosome 12"/>
</dbReference>
<dbReference type="Gene3D" id="1.20.1280.50">
    <property type="match status" value="1"/>
</dbReference>
<dbReference type="EMBL" id="HG992988">
    <property type="protein sequence ID" value="CAE7219942.1"/>
    <property type="molecule type" value="Genomic_DNA"/>
</dbReference>
<dbReference type="PROSITE" id="PS50181">
    <property type="entry name" value="FBOX"/>
    <property type="match status" value="1"/>
</dbReference>
<dbReference type="PANTHER" id="PTHR22904">
    <property type="entry name" value="TPR REPEAT CONTAINING PROTEIN"/>
    <property type="match status" value="1"/>
</dbReference>
<protein>
    <submittedName>
        <fullName evidence="3">F-box TPR repeat containing protein pof3</fullName>
    </submittedName>
</protein>
<evidence type="ECO:0000313" key="3">
    <source>
        <dbReference type="EMBL" id="CAE7219942.1"/>
    </source>
</evidence>
<dbReference type="SUPFAM" id="SSF81383">
    <property type="entry name" value="F-box domain"/>
    <property type="match status" value="1"/>
</dbReference>
<dbReference type="SMART" id="SM00256">
    <property type="entry name" value="FBOX"/>
    <property type="match status" value="1"/>
</dbReference>
<evidence type="ECO:0000256" key="1">
    <source>
        <dbReference type="ARBA" id="ARBA00022737"/>
    </source>
</evidence>
<organism evidence="3 4">
    <name type="scientific">Pyrenophora teres f. teres</name>
    <dbReference type="NCBI Taxonomy" id="97479"/>
    <lineage>
        <taxon>Eukaryota</taxon>
        <taxon>Fungi</taxon>
        <taxon>Dikarya</taxon>
        <taxon>Ascomycota</taxon>
        <taxon>Pezizomycotina</taxon>
        <taxon>Dothideomycetes</taxon>
        <taxon>Pleosporomycetidae</taxon>
        <taxon>Pleosporales</taxon>
        <taxon>Pleosporineae</taxon>
        <taxon>Pleosporaceae</taxon>
        <taxon>Pyrenophora</taxon>
    </lineage>
</organism>
<gene>
    <name evidence="3" type="ORF">PTTW11_11243</name>
</gene>
<dbReference type="InterPro" id="IPR019734">
    <property type="entry name" value="TPR_rpt"/>
</dbReference>
<dbReference type="PROSITE" id="PS50005">
    <property type="entry name" value="TPR"/>
    <property type="match status" value="1"/>
</dbReference>
<dbReference type="SUPFAM" id="SSF52047">
    <property type="entry name" value="RNI-like"/>
    <property type="match status" value="1"/>
</dbReference>
<sequence length="574" mass="64714">MAHKMSAVEYQALGREYYKLKQYDKAIETFTTGIEACPTASLYDYRAATNEKLENFNASVKDGREMIRLNKKDVKGYLRTASVLEKMEKPETALGIYKYGMKNVPVNDKNFKLLQLLHDKLTRTLSPPAALDPFTVLPSELAEMVFEYLSFRQKVNCMRVSKGWRDYLSKLPKLWLHLDLSGARKPVPRAFVNTVFKRSEYRMSRITIHRFEYMDVLRNLAIAAKHLTDMELISLPHKSSPALLEIVRAAKNLKRCIIHETITLKDVENILEARPLLEHVLFNALDPTTSRDFTGKWPVALSSLQSFTMHIGSVMSDERFDFTTFFSRTPSLRSFSLRGLTNAQRPLSTWPTDISLLPPLRSVSVNETGKIGIHLFPPTLQSLEISIVGPRDTLEVSELLQSNLPELTHLSLSGYANVTMGFLHTLLDLSSNMQNNPGAPLSRPTEQPAKPLVSLKLSINVEDDAGLAAILSCSKRVLTPALQHLTVPGMKCTDDDIEQLVAFKTGLKEIDLSCTQITGAAIVMLADKVPTLENIRVHDCRKISGREAIEYAARRGVRVDYRMNEHKGGRKIRM</sequence>
<keyword evidence="2" id="KW-0802">TPR repeat</keyword>
<dbReference type="InterPro" id="IPR001810">
    <property type="entry name" value="F-box_dom"/>
</dbReference>
<dbReference type="InterPro" id="IPR011990">
    <property type="entry name" value="TPR-like_helical_dom_sf"/>
</dbReference>
<dbReference type="AlphaFoldDB" id="A0A6S6WGQ5"/>
<dbReference type="Gene3D" id="3.80.10.10">
    <property type="entry name" value="Ribonuclease Inhibitor"/>
    <property type="match status" value="1"/>
</dbReference>
<dbReference type="GO" id="GO:0051879">
    <property type="term" value="F:Hsp90 protein binding"/>
    <property type="evidence" value="ECO:0007669"/>
    <property type="project" value="TreeGrafter"/>
</dbReference>
<dbReference type="SUPFAM" id="SSF48452">
    <property type="entry name" value="TPR-like"/>
    <property type="match status" value="1"/>
</dbReference>
<proteinExistence type="predicted"/>
<dbReference type="SMART" id="SM00028">
    <property type="entry name" value="TPR"/>
    <property type="match status" value="2"/>
</dbReference>
<keyword evidence="1" id="KW-0677">Repeat</keyword>
<dbReference type="InterPro" id="IPR036047">
    <property type="entry name" value="F-box-like_dom_sf"/>
</dbReference>